<proteinExistence type="inferred from homology"/>
<name>A0A410WPJ0_9BACL</name>
<dbReference type="Proteomes" id="UP001527202">
    <property type="component" value="Unassembled WGS sequence"/>
</dbReference>
<reference evidence="10 11" key="1">
    <citation type="submission" date="2018-01" db="EMBL/GenBank/DDBJ databases">
        <title>The whole genome sequencing and assembly of Paenibacillus chitinolyticus KCCM 41400 strain.</title>
        <authorList>
            <person name="Kim J.-Y."/>
            <person name="Park M.-K."/>
            <person name="Lee Y.-J."/>
            <person name="Yi H."/>
            <person name="Bahn Y.-S."/>
            <person name="Kim J.F."/>
            <person name="Lee D.-W."/>
        </authorList>
    </citation>
    <scope>NUCLEOTIDE SEQUENCE [LARGE SCALE GENOMIC DNA]</scope>
    <source>
        <strain evidence="10 11">KCCM 41400</strain>
    </source>
</reference>
<dbReference type="PRINTS" id="PR01837">
    <property type="entry name" value="MGTCSAPBPROT"/>
</dbReference>
<feature type="transmembrane region" description="Helical" evidence="7">
    <location>
        <begin position="100"/>
        <end position="129"/>
    </location>
</feature>
<keyword evidence="6 7" id="KW-0472">Membrane</keyword>
<organism evidence="10 11">
    <name type="scientific">Paenibacillus chitinolyticus</name>
    <dbReference type="NCBI Taxonomy" id="79263"/>
    <lineage>
        <taxon>Bacteria</taxon>
        <taxon>Bacillati</taxon>
        <taxon>Bacillota</taxon>
        <taxon>Bacilli</taxon>
        <taxon>Bacillales</taxon>
        <taxon>Paenibacillaceae</taxon>
        <taxon>Paenibacillus</taxon>
    </lineage>
</organism>
<dbReference type="PANTHER" id="PTHR33778:SF1">
    <property type="entry name" value="MAGNESIUM TRANSPORTER YHID-RELATED"/>
    <property type="match status" value="1"/>
</dbReference>
<dbReference type="Pfam" id="PF02308">
    <property type="entry name" value="MgtC"/>
    <property type="match status" value="1"/>
</dbReference>
<keyword evidence="4 7" id="KW-0812">Transmembrane</keyword>
<dbReference type="RefSeq" id="WP_042231409.1">
    <property type="nucleotide sequence ID" value="NZ_CP026520.1"/>
</dbReference>
<evidence type="ECO:0000313" key="9">
    <source>
        <dbReference type="EMBL" id="MCY9597325.1"/>
    </source>
</evidence>
<dbReference type="GO" id="GO:0005886">
    <property type="term" value="C:plasma membrane"/>
    <property type="evidence" value="ECO:0007669"/>
    <property type="project" value="UniProtKB-SubCell"/>
</dbReference>
<dbReference type="OrthoDB" id="9811198at2"/>
<evidence type="ECO:0000256" key="5">
    <source>
        <dbReference type="ARBA" id="ARBA00022989"/>
    </source>
</evidence>
<dbReference type="EMBL" id="JAMDMJ010000018">
    <property type="protein sequence ID" value="MCY9597325.1"/>
    <property type="molecule type" value="Genomic_DNA"/>
</dbReference>
<protein>
    <submittedName>
        <fullName evidence="10">Magnesium transporter</fullName>
    </submittedName>
    <submittedName>
        <fullName evidence="9">MgtC/SapB family protein</fullName>
    </submittedName>
</protein>
<feature type="transmembrane region" description="Helical" evidence="7">
    <location>
        <begin position="70"/>
        <end position="88"/>
    </location>
</feature>
<evidence type="ECO:0000313" key="11">
    <source>
        <dbReference type="Proteomes" id="UP000288943"/>
    </source>
</evidence>
<feature type="domain" description="MgtC/SapB/SrpB/YhiD N-terminal" evidence="8">
    <location>
        <begin position="11"/>
        <end position="134"/>
    </location>
</feature>
<dbReference type="InterPro" id="IPR003416">
    <property type="entry name" value="MgtC/SapB/SrpB/YhiD_fam"/>
</dbReference>
<feature type="transmembrane region" description="Helical" evidence="7">
    <location>
        <begin position="6"/>
        <end position="22"/>
    </location>
</feature>
<dbReference type="EMBL" id="CP026520">
    <property type="protein sequence ID" value="QAV16318.1"/>
    <property type="molecule type" value="Genomic_DNA"/>
</dbReference>
<keyword evidence="3" id="KW-1003">Cell membrane</keyword>
<evidence type="ECO:0000256" key="6">
    <source>
        <dbReference type="ARBA" id="ARBA00023136"/>
    </source>
</evidence>
<evidence type="ECO:0000259" key="8">
    <source>
        <dbReference type="Pfam" id="PF02308"/>
    </source>
</evidence>
<keyword evidence="12" id="KW-1185">Reference proteome</keyword>
<feature type="transmembrane region" description="Helical" evidence="7">
    <location>
        <begin position="31"/>
        <end position="50"/>
    </location>
</feature>
<dbReference type="GeneID" id="95373356"/>
<gene>
    <name evidence="9" type="ORF">M5X16_16310</name>
    <name evidence="10" type="ORF">PC41400_00815</name>
</gene>
<reference evidence="9 12" key="2">
    <citation type="submission" date="2022-05" db="EMBL/GenBank/DDBJ databases">
        <title>Genome Sequencing of Bee-Associated Microbes.</title>
        <authorList>
            <person name="Dunlap C."/>
        </authorList>
    </citation>
    <scope>NUCLEOTIDE SEQUENCE [LARGE SCALE GENOMIC DNA]</scope>
    <source>
        <strain evidence="9 12">NRRL B-23120</strain>
    </source>
</reference>
<dbReference type="PANTHER" id="PTHR33778">
    <property type="entry name" value="PROTEIN MGTC"/>
    <property type="match status" value="1"/>
</dbReference>
<evidence type="ECO:0000256" key="2">
    <source>
        <dbReference type="ARBA" id="ARBA00009298"/>
    </source>
</evidence>
<dbReference type="AlphaFoldDB" id="A0A410WPJ0"/>
<evidence type="ECO:0000256" key="1">
    <source>
        <dbReference type="ARBA" id="ARBA00004651"/>
    </source>
</evidence>
<evidence type="ECO:0000313" key="10">
    <source>
        <dbReference type="EMBL" id="QAV16318.1"/>
    </source>
</evidence>
<evidence type="ECO:0000256" key="3">
    <source>
        <dbReference type="ARBA" id="ARBA00022475"/>
    </source>
</evidence>
<sequence>MVQFDYLLRVLVAGICGALIGYERKSRSKEAGIRTHFVVAVGAALMMTISKYGFQDQLDWPNLGLDPSRVAAQVVSGVGFLGAGMIFMQKQTVKGLTTAAGIWATAGVGMAVGSGMYGLGIGVTLLILAAQKVLHGRFNWLAAPKSEHLFMRLANEPDALENMLAAIRGRGIKVLSFTMDNATKETDEIVLEITVRLPETYRVEELLNLTREVPALLTIEVQ</sequence>
<keyword evidence="5 7" id="KW-1133">Transmembrane helix</keyword>
<dbReference type="Proteomes" id="UP000288943">
    <property type="component" value="Chromosome"/>
</dbReference>
<comment type="subcellular location">
    <subcellularLocation>
        <location evidence="1">Cell membrane</location>
        <topology evidence="1">Multi-pass membrane protein</topology>
    </subcellularLocation>
</comment>
<evidence type="ECO:0000313" key="12">
    <source>
        <dbReference type="Proteomes" id="UP001527202"/>
    </source>
</evidence>
<evidence type="ECO:0000256" key="7">
    <source>
        <dbReference type="SAM" id="Phobius"/>
    </source>
</evidence>
<evidence type="ECO:0000256" key="4">
    <source>
        <dbReference type="ARBA" id="ARBA00022692"/>
    </source>
</evidence>
<dbReference type="InterPro" id="IPR049177">
    <property type="entry name" value="MgtC_SapB_SrpB_YhiD_N"/>
</dbReference>
<comment type="similarity">
    <text evidence="2">Belongs to the MgtC/SapB family.</text>
</comment>
<accession>A0A410WPJ0</accession>
<dbReference type="KEGG" id="pchi:PC41400_00815"/>